<evidence type="ECO:0000313" key="2">
    <source>
        <dbReference type="Proteomes" id="UP001165143"/>
    </source>
</evidence>
<proteinExistence type="predicted"/>
<evidence type="ECO:0000313" key="1">
    <source>
        <dbReference type="EMBL" id="GLW55663.1"/>
    </source>
</evidence>
<gene>
    <name evidence="1" type="ORF">Kpho01_36740</name>
</gene>
<sequence>MGKSSERARLAAATAAHRVLHHMVVEGGRARDLPAEVAAAGPALPGVLNAFLRNVMEFVFEGSEPVGEISAYLVRLQRAYPAELRVLQPEPMAVFVREQIGPGAPPPGESRFPVNDAVVFQSRLIAEYTARHQGFSREQVELYLRGAIARYATGGA</sequence>
<dbReference type="Proteomes" id="UP001165143">
    <property type="component" value="Unassembled WGS sequence"/>
</dbReference>
<reference evidence="1" key="1">
    <citation type="submission" date="2023-02" db="EMBL/GenBank/DDBJ databases">
        <title>Kitasatospora phosalacinea NBRC 14362.</title>
        <authorList>
            <person name="Ichikawa N."/>
            <person name="Sato H."/>
            <person name="Tonouchi N."/>
        </authorList>
    </citation>
    <scope>NUCLEOTIDE SEQUENCE</scope>
    <source>
        <strain evidence="1">NBRC 14362</strain>
    </source>
</reference>
<dbReference type="AlphaFoldDB" id="A0A9W6UPS3"/>
<name>A0A9W6UPS3_9ACTN</name>
<protein>
    <submittedName>
        <fullName evidence="1">Uncharacterized protein</fullName>
    </submittedName>
</protein>
<organism evidence="1 2">
    <name type="scientific">Kitasatospora phosalacinea</name>
    <dbReference type="NCBI Taxonomy" id="2065"/>
    <lineage>
        <taxon>Bacteria</taxon>
        <taxon>Bacillati</taxon>
        <taxon>Actinomycetota</taxon>
        <taxon>Actinomycetes</taxon>
        <taxon>Kitasatosporales</taxon>
        <taxon>Streptomycetaceae</taxon>
        <taxon>Kitasatospora</taxon>
    </lineage>
</organism>
<accession>A0A9W6UPS3</accession>
<dbReference type="EMBL" id="BSRX01000020">
    <property type="protein sequence ID" value="GLW55663.1"/>
    <property type="molecule type" value="Genomic_DNA"/>
</dbReference>
<comment type="caution">
    <text evidence="1">The sequence shown here is derived from an EMBL/GenBank/DDBJ whole genome shotgun (WGS) entry which is preliminary data.</text>
</comment>